<protein>
    <submittedName>
        <fullName evidence="1">Uncharacterized protein</fullName>
    </submittedName>
</protein>
<name>A0ABS4T7S0_9PSEU</name>
<comment type="caution">
    <text evidence="1">The sequence shown here is derived from an EMBL/GenBank/DDBJ whole genome shotgun (WGS) entry which is preliminary data.</text>
</comment>
<accession>A0ABS4T7S0</accession>
<dbReference type="Proteomes" id="UP001519332">
    <property type="component" value="Unassembled WGS sequence"/>
</dbReference>
<proteinExistence type="predicted"/>
<evidence type="ECO:0000313" key="1">
    <source>
        <dbReference type="EMBL" id="MBP2320476.1"/>
    </source>
</evidence>
<keyword evidence="2" id="KW-1185">Reference proteome</keyword>
<evidence type="ECO:0000313" key="2">
    <source>
        <dbReference type="Proteomes" id="UP001519332"/>
    </source>
</evidence>
<reference evidence="1 2" key="1">
    <citation type="submission" date="2021-03" db="EMBL/GenBank/DDBJ databases">
        <title>Sequencing the genomes of 1000 actinobacteria strains.</title>
        <authorList>
            <person name="Klenk H.-P."/>
        </authorList>
    </citation>
    <scope>NUCLEOTIDE SEQUENCE [LARGE SCALE GENOMIC DNA]</scope>
    <source>
        <strain evidence="1 2">DSM 46670</strain>
    </source>
</reference>
<dbReference type="EMBL" id="JAGINW010000001">
    <property type="protein sequence ID" value="MBP2320476.1"/>
    <property type="molecule type" value="Genomic_DNA"/>
</dbReference>
<organism evidence="1 2">
    <name type="scientific">Kibdelosporangium banguiense</name>
    <dbReference type="NCBI Taxonomy" id="1365924"/>
    <lineage>
        <taxon>Bacteria</taxon>
        <taxon>Bacillati</taxon>
        <taxon>Actinomycetota</taxon>
        <taxon>Actinomycetes</taxon>
        <taxon>Pseudonocardiales</taxon>
        <taxon>Pseudonocardiaceae</taxon>
        <taxon>Kibdelosporangium</taxon>
    </lineage>
</organism>
<gene>
    <name evidence="1" type="ORF">JOF56_000861</name>
</gene>
<sequence>MRQRFGRLVAGVRRAFSRRSASSGRGRSSGS</sequence>